<dbReference type="RefSeq" id="WP_166234299.1">
    <property type="nucleotide sequence ID" value="NZ_CP049865.1"/>
</dbReference>
<name>A0A6G7Y9A4_9ACTN</name>
<dbReference type="KEGG" id="prv:G7070_14375"/>
<keyword evidence="1 2" id="KW-0812">Transmembrane</keyword>
<evidence type="ECO:0000256" key="1">
    <source>
        <dbReference type="SAM" id="Phobius"/>
    </source>
</evidence>
<reference evidence="2 3" key="1">
    <citation type="submission" date="2020-03" db="EMBL/GenBank/DDBJ databases">
        <title>Propioniciclava sp. nov., isolated from Hydrophilus acuminatus.</title>
        <authorList>
            <person name="Hyun D.-W."/>
            <person name="Bae J.-W."/>
        </authorList>
    </citation>
    <scope>NUCLEOTIDE SEQUENCE [LARGE SCALE GENOMIC DNA]</scope>
    <source>
        <strain evidence="2 3">HDW11</strain>
    </source>
</reference>
<dbReference type="Proteomes" id="UP000501058">
    <property type="component" value="Chromosome"/>
</dbReference>
<feature type="transmembrane region" description="Helical" evidence="1">
    <location>
        <begin position="104"/>
        <end position="126"/>
    </location>
</feature>
<evidence type="ECO:0000313" key="2">
    <source>
        <dbReference type="EMBL" id="QIK73228.1"/>
    </source>
</evidence>
<accession>A0A6G7Y9A4</accession>
<organism evidence="2 3">
    <name type="scientific">Propioniciclava coleopterorum</name>
    <dbReference type="NCBI Taxonomy" id="2714937"/>
    <lineage>
        <taxon>Bacteria</taxon>
        <taxon>Bacillati</taxon>
        <taxon>Actinomycetota</taxon>
        <taxon>Actinomycetes</taxon>
        <taxon>Propionibacteriales</taxon>
        <taxon>Propionibacteriaceae</taxon>
        <taxon>Propioniciclava</taxon>
    </lineage>
</organism>
<feature type="transmembrane region" description="Helical" evidence="1">
    <location>
        <begin position="62"/>
        <end position="84"/>
    </location>
</feature>
<keyword evidence="1" id="KW-0472">Membrane</keyword>
<proteinExistence type="predicted"/>
<keyword evidence="3" id="KW-1185">Reference proteome</keyword>
<gene>
    <name evidence="2" type="ORF">G7070_14375</name>
</gene>
<dbReference type="AlphaFoldDB" id="A0A6G7Y9A4"/>
<evidence type="ECO:0000313" key="3">
    <source>
        <dbReference type="Proteomes" id="UP000501058"/>
    </source>
</evidence>
<dbReference type="EMBL" id="CP049865">
    <property type="protein sequence ID" value="QIK73228.1"/>
    <property type="molecule type" value="Genomic_DNA"/>
</dbReference>
<keyword evidence="1" id="KW-1133">Transmembrane helix</keyword>
<feature type="transmembrane region" description="Helical" evidence="1">
    <location>
        <begin position="25"/>
        <end position="55"/>
    </location>
</feature>
<sequence length="204" mass="21476">MARTLLGVHLPGTTIWHRLGVGWKYLVFLALIVPALVFGRPWLLGALLLIAGLLLASARVPLRLALGVPWPLAALLAALAAYHALTGHPETGVAVAGTTLLALYAGRLILFTTPLPVLIDALVAAARPFRRLGARPERFGLAVAVLLRSVPYIASSFGETRDAVRARGLERGLATSLTPVAISAVAYARRTGEALTARGLGDDD</sequence>
<protein>
    <submittedName>
        <fullName evidence="2">Energy-coupling factor transporter transmembrane protein EcfT</fullName>
    </submittedName>
</protein>